<feature type="domain" description="Reverse transcriptase" evidence="1">
    <location>
        <begin position="1"/>
        <end position="233"/>
    </location>
</feature>
<reference evidence="2" key="1">
    <citation type="submission" date="2014-08" db="EMBL/GenBank/DDBJ databases">
        <authorList>
            <person name="Senf B."/>
            <person name="Petzold A."/>
            <person name="Downie B.R."/>
            <person name="Koch P."/>
            <person name="Platzer M."/>
        </authorList>
    </citation>
    <scope>NUCLEOTIDE SEQUENCE [LARGE SCALE GENOMIC DNA]</scope>
    <source>
        <strain evidence="2">GRZ</strain>
    </source>
</reference>
<evidence type="ECO:0000313" key="2">
    <source>
        <dbReference type="Ensembl" id="ENSNFUP00015023247.1"/>
    </source>
</evidence>
<dbReference type="Ensembl" id="ENSNFUT00015024316.1">
    <property type="protein sequence ID" value="ENSNFUP00015023247.1"/>
    <property type="gene ID" value="ENSNFUG00015011247.1"/>
</dbReference>
<dbReference type="PANTHER" id="PTHR33332">
    <property type="entry name" value="REVERSE TRANSCRIPTASE DOMAIN-CONTAINING PROTEIN"/>
    <property type="match status" value="1"/>
</dbReference>
<evidence type="ECO:0000313" key="3">
    <source>
        <dbReference type="Proteomes" id="UP000694548"/>
    </source>
</evidence>
<reference evidence="2" key="2">
    <citation type="submission" date="2025-08" db="UniProtKB">
        <authorList>
            <consortium name="Ensembl"/>
        </authorList>
    </citation>
    <scope>IDENTIFICATION</scope>
</reference>
<evidence type="ECO:0000259" key="1">
    <source>
        <dbReference type="PROSITE" id="PS50878"/>
    </source>
</evidence>
<protein>
    <recommendedName>
        <fullName evidence="1">Reverse transcriptase domain-containing protein</fullName>
    </recommendedName>
</protein>
<name>A0A8C6LTZ9_NOTFU</name>
<proteinExistence type="predicted"/>
<dbReference type="Pfam" id="PF00078">
    <property type="entry name" value="RVT_1"/>
    <property type="match status" value="1"/>
</dbReference>
<dbReference type="CDD" id="cd01650">
    <property type="entry name" value="RT_nLTR_like"/>
    <property type="match status" value="1"/>
</dbReference>
<keyword evidence="3" id="KW-1185">Reference proteome</keyword>
<organism evidence="2 3">
    <name type="scientific">Nothobranchius furzeri</name>
    <name type="common">Turquoise killifish</name>
    <dbReference type="NCBI Taxonomy" id="105023"/>
    <lineage>
        <taxon>Eukaryota</taxon>
        <taxon>Metazoa</taxon>
        <taxon>Chordata</taxon>
        <taxon>Craniata</taxon>
        <taxon>Vertebrata</taxon>
        <taxon>Euteleostomi</taxon>
        <taxon>Actinopterygii</taxon>
        <taxon>Neopterygii</taxon>
        <taxon>Teleostei</taxon>
        <taxon>Neoteleostei</taxon>
        <taxon>Acanthomorphata</taxon>
        <taxon>Ovalentaria</taxon>
        <taxon>Atherinomorphae</taxon>
        <taxon>Cyprinodontiformes</taxon>
        <taxon>Nothobranchiidae</taxon>
        <taxon>Nothobranchius</taxon>
    </lineage>
</organism>
<dbReference type="InterPro" id="IPR000477">
    <property type="entry name" value="RT_dom"/>
</dbReference>
<dbReference type="AlphaFoldDB" id="A0A8C6LTZ9"/>
<reference evidence="2" key="3">
    <citation type="submission" date="2025-09" db="UniProtKB">
        <authorList>
            <consortium name="Ensembl"/>
        </authorList>
    </citation>
    <scope>IDENTIFICATION</scope>
</reference>
<sequence length="441" mass="49465">MIMQVSVQSPKLPFLSKVIEKVVHAQLSHHLLEHSLLDHFQSAFRPNHRTESAHIHVLNDILTETDAGSFVRLLLLDLSAAFDTVDHNILLTRLESFAGVTGTALNWFHSYLSDRSFSIHIGDCSSPFVPLPWGVPQGSILGPLLFSIYILPLGNIIAKRGLHYHIYADDCQIYMALNRSSSITQLSECLAEIKTWLASNIPKFNDNKTEAILFKPKHNLHTSAAFDFSPLNLNSCVTSLGVKLDADLSVSAHVNATVRSCFFQLSCLTRLKPILKRPHLESVIHAFITSRLDFSNSVLIGANVSVLNRLQKVQKAAARFLSNTNRRCHITPIPVDLHWIPVHFRIQYKVLTFAYKALNGLAPLYLSELLTPYIPSRSLRSADHLLLKVPKMKYKARGERAFAFAAPRLWNALPLVVRQASSLAQFKSSLKPHFFNLAFGQ</sequence>
<dbReference type="Proteomes" id="UP000694548">
    <property type="component" value="Chromosome sgr15"/>
</dbReference>
<accession>A0A8C6LTZ9</accession>
<dbReference type="InterPro" id="IPR043502">
    <property type="entry name" value="DNA/RNA_pol_sf"/>
</dbReference>
<dbReference type="GeneTree" id="ENSGT01150000286909"/>
<dbReference type="PROSITE" id="PS50878">
    <property type="entry name" value="RT_POL"/>
    <property type="match status" value="1"/>
</dbReference>
<dbReference type="SUPFAM" id="SSF56672">
    <property type="entry name" value="DNA/RNA polymerases"/>
    <property type="match status" value="1"/>
</dbReference>